<gene>
    <name evidence="1" type="ORF">CRENBAI_011193</name>
</gene>
<keyword evidence="2" id="KW-1185">Reference proteome</keyword>
<comment type="caution">
    <text evidence="1">The sequence shown here is derived from an EMBL/GenBank/DDBJ whole genome shotgun (WGS) entry which is preliminary data.</text>
</comment>
<dbReference type="AlphaFoldDB" id="A0AAV9S4Y2"/>
<organism evidence="1 2">
    <name type="scientific">Crenichthys baileyi</name>
    <name type="common">White River springfish</name>
    <dbReference type="NCBI Taxonomy" id="28760"/>
    <lineage>
        <taxon>Eukaryota</taxon>
        <taxon>Metazoa</taxon>
        <taxon>Chordata</taxon>
        <taxon>Craniata</taxon>
        <taxon>Vertebrata</taxon>
        <taxon>Euteleostomi</taxon>
        <taxon>Actinopterygii</taxon>
        <taxon>Neopterygii</taxon>
        <taxon>Teleostei</taxon>
        <taxon>Neoteleostei</taxon>
        <taxon>Acanthomorphata</taxon>
        <taxon>Ovalentaria</taxon>
        <taxon>Atherinomorphae</taxon>
        <taxon>Cyprinodontiformes</taxon>
        <taxon>Goodeidae</taxon>
        <taxon>Crenichthys</taxon>
    </lineage>
</organism>
<name>A0AAV9S4Y2_9TELE</name>
<dbReference type="EMBL" id="JAHHUM010000887">
    <property type="protein sequence ID" value="KAK5616433.1"/>
    <property type="molecule type" value="Genomic_DNA"/>
</dbReference>
<protein>
    <submittedName>
        <fullName evidence="1">Uncharacterized protein</fullName>
    </submittedName>
</protein>
<accession>A0AAV9S4Y2</accession>
<evidence type="ECO:0000313" key="2">
    <source>
        <dbReference type="Proteomes" id="UP001311232"/>
    </source>
</evidence>
<dbReference type="Proteomes" id="UP001311232">
    <property type="component" value="Unassembled WGS sequence"/>
</dbReference>
<evidence type="ECO:0000313" key="1">
    <source>
        <dbReference type="EMBL" id="KAK5616433.1"/>
    </source>
</evidence>
<reference evidence="1 2" key="1">
    <citation type="submission" date="2021-06" db="EMBL/GenBank/DDBJ databases">
        <authorList>
            <person name="Palmer J.M."/>
        </authorList>
    </citation>
    <scope>NUCLEOTIDE SEQUENCE [LARGE SCALE GENOMIC DNA]</scope>
    <source>
        <strain evidence="1 2">MEX-2019</strain>
        <tissue evidence="1">Muscle</tissue>
    </source>
</reference>
<sequence>MLDPDICTAYIPGNDTGWVFHAIGWYVGRTDVNVAQYWNPTSVHPTCWPMSLAKLMDLYNLLHVNLQYNPIKVHLLLVVLSDVSTSHSPCLLTLAHCSNCLSDTPVATCDTTASLMLSSLMPSDVSGNKKLLAANTGHSHKEASPLCPFGRRSWSHTKKVKAAAAWLSGQGRWEGASGKKHHNE</sequence>
<proteinExistence type="predicted"/>